<dbReference type="AlphaFoldDB" id="A0A2I0AN61"/>
<dbReference type="OrthoDB" id="1906673at2759"/>
<dbReference type="PANTHER" id="PTHR38390">
    <property type="entry name" value="OS01G0103900 PROTEIN"/>
    <property type="match status" value="1"/>
</dbReference>
<evidence type="ECO:0000313" key="3">
    <source>
        <dbReference type="Proteomes" id="UP000236161"/>
    </source>
</evidence>
<dbReference type="STRING" id="1088818.A0A2I0AN61"/>
<dbReference type="Proteomes" id="UP000236161">
    <property type="component" value="Unassembled WGS sequence"/>
</dbReference>
<proteinExistence type="predicted"/>
<keyword evidence="3" id="KW-1185">Reference proteome</keyword>
<sequence>MASLNEGVIMGASYIVTPERHGKVTGEHADDICDLNAHIFNGLCESLFDLDQALVCSSSCNLEKMACGSFICFYILQPSHYGLMLLKRLAGSEEVLPMPSQLKETVVSNELKNCIQASLSKVEVRDYNPLEHERGLHRKLNWFVKESLQCGSITAKVEASSEPADLLLHQPTSPQNSSLILLPEEENEGFPTPKKDEKMPSSETGDWEHLIIDDKNHSFSPSHISQSKPQSSTKSQSRTLDERTCKILERLEVPKQQRQKASSPNISVNSVGEQMKKPLLPFDPSSSQPFRPSFQRSKRKLA</sequence>
<reference evidence="2 3" key="1">
    <citation type="journal article" date="2017" name="Nature">
        <title>The Apostasia genome and the evolution of orchids.</title>
        <authorList>
            <person name="Zhang G.Q."/>
            <person name="Liu K.W."/>
            <person name="Li Z."/>
            <person name="Lohaus R."/>
            <person name="Hsiao Y.Y."/>
            <person name="Niu S.C."/>
            <person name="Wang J.Y."/>
            <person name="Lin Y.C."/>
            <person name="Xu Q."/>
            <person name="Chen L.J."/>
            <person name="Yoshida K."/>
            <person name="Fujiwara S."/>
            <person name="Wang Z.W."/>
            <person name="Zhang Y.Q."/>
            <person name="Mitsuda N."/>
            <person name="Wang M."/>
            <person name="Liu G.H."/>
            <person name="Pecoraro L."/>
            <person name="Huang H.X."/>
            <person name="Xiao X.J."/>
            <person name="Lin M."/>
            <person name="Wu X.Y."/>
            <person name="Wu W.L."/>
            <person name="Chen Y.Y."/>
            <person name="Chang S.B."/>
            <person name="Sakamoto S."/>
            <person name="Ohme-Takagi M."/>
            <person name="Yagi M."/>
            <person name="Zeng S.J."/>
            <person name="Shen C.Y."/>
            <person name="Yeh C.M."/>
            <person name="Luo Y.B."/>
            <person name="Tsai W.C."/>
            <person name="Van de Peer Y."/>
            <person name="Liu Z.J."/>
        </authorList>
    </citation>
    <scope>NUCLEOTIDE SEQUENCE [LARGE SCALE GENOMIC DNA]</scope>
    <source>
        <strain evidence="3">cv. Shenzhen</strain>
        <tissue evidence="2">Stem</tissue>
    </source>
</reference>
<name>A0A2I0AN61_9ASPA</name>
<organism evidence="2 3">
    <name type="scientific">Apostasia shenzhenica</name>
    <dbReference type="NCBI Taxonomy" id="1088818"/>
    <lineage>
        <taxon>Eukaryota</taxon>
        <taxon>Viridiplantae</taxon>
        <taxon>Streptophyta</taxon>
        <taxon>Embryophyta</taxon>
        <taxon>Tracheophyta</taxon>
        <taxon>Spermatophyta</taxon>
        <taxon>Magnoliopsida</taxon>
        <taxon>Liliopsida</taxon>
        <taxon>Asparagales</taxon>
        <taxon>Orchidaceae</taxon>
        <taxon>Apostasioideae</taxon>
        <taxon>Apostasia</taxon>
    </lineage>
</organism>
<dbReference type="PANTHER" id="PTHR38390:SF2">
    <property type="entry name" value="OS01G0103900 PROTEIN"/>
    <property type="match status" value="1"/>
</dbReference>
<feature type="region of interest" description="Disordered" evidence="1">
    <location>
        <begin position="217"/>
        <end position="302"/>
    </location>
</feature>
<feature type="compositionally biased region" description="Low complexity" evidence="1">
    <location>
        <begin position="225"/>
        <end position="237"/>
    </location>
</feature>
<feature type="compositionally biased region" description="Polar residues" evidence="1">
    <location>
        <begin position="259"/>
        <end position="272"/>
    </location>
</feature>
<evidence type="ECO:0000313" key="2">
    <source>
        <dbReference type="EMBL" id="PKA56925.1"/>
    </source>
</evidence>
<dbReference type="EMBL" id="KZ451969">
    <property type="protein sequence ID" value="PKA56925.1"/>
    <property type="molecule type" value="Genomic_DNA"/>
</dbReference>
<gene>
    <name evidence="2" type="ORF">AXF42_Ash002228</name>
</gene>
<accession>A0A2I0AN61</accession>
<feature type="compositionally biased region" description="Low complexity" evidence="1">
    <location>
        <begin position="284"/>
        <end position="295"/>
    </location>
</feature>
<feature type="compositionally biased region" description="Basic and acidic residues" evidence="1">
    <location>
        <begin position="239"/>
        <end position="255"/>
    </location>
</feature>
<evidence type="ECO:0000256" key="1">
    <source>
        <dbReference type="SAM" id="MobiDB-lite"/>
    </source>
</evidence>
<protein>
    <submittedName>
        <fullName evidence="2">Uncharacterized protein</fullName>
    </submittedName>
</protein>